<dbReference type="Proteomes" id="UP000299102">
    <property type="component" value="Unassembled WGS sequence"/>
</dbReference>
<dbReference type="STRING" id="151549.A0A4C1XL04"/>
<dbReference type="EMBL" id="BGZK01000863">
    <property type="protein sequence ID" value="GBP63204.1"/>
    <property type="molecule type" value="Genomic_DNA"/>
</dbReference>
<gene>
    <name evidence="1" type="primary">EIF2B5</name>
    <name evidence="1" type="ORF">EVAR_89471_1</name>
</gene>
<accession>A0A4C1XL04</accession>
<dbReference type="GO" id="GO:0005085">
    <property type="term" value="F:guanyl-nucleotide exchange factor activity"/>
    <property type="evidence" value="ECO:0007669"/>
    <property type="project" value="TreeGrafter"/>
</dbReference>
<protein>
    <submittedName>
        <fullName evidence="1">Translation initiation factor eIF-2B subunit epsilon</fullName>
    </submittedName>
</protein>
<evidence type="ECO:0000313" key="1">
    <source>
        <dbReference type="EMBL" id="GBP63204.1"/>
    </source>
</evidence>
<dbReference type="GO" id="GO:0003743">
    <property type="term" value="F:translation initiation factor activity"/>
    <property type="evidence" value="ECO:0007669"/>
    <property type="project" value="UniProtKB-KW"/>
</dbReference>
<organism evidence="1 2">
    <name type="scientific">Eumeta variegata</name>
    <name type="common">Bagworm moth</name>
    <name type="synonym">Eumeta japonica</name>
    <dbReference type="NCBI Taxonomy" id="151549"/>
    <lineage>
        <taxon>Eukaryota</taxon>
        <taxon>Metazoa</taxon>
        <taxon>Ecdysozoa</taxon>
        <taxon>Arthropoda</taxon>
        <taxon>Hexapoda</taxon>
        <taxon>Insecta</taxon>
        <taxon>Pterygota</taxon>
        <taxon>Neoptera</taxon>
        <taxon>Endopterygota</taxon>
        <taxon>Lepidoptera</taxon>
        <taxon>Glossata</taxon>
        <taxon>Ditrysia</taxon>
        <taxon>Tineoidea</taxon>
        <taxon>Psychidae</taxon>
        <taxon>Oiketicinae</taxon>
        <taxon>Eumeta</taxon>
    </lineage>
</organism>
<reference evidence="1 2" key="1">
    <citation type="journal article" date="2019" name="Commun. Biol.">
        <title>The bagworm genome reveals a unique fibroin gene that provides high tensile strength.</title>
        <authorList>
            <person name="Kono N."/>
            <person name="Nakamura H."/>
            <person name="Ohtoshi R."/>
            <person name="Tomita M."/>
            <person name="Numata K."/>
            <person name="Arakawa K."/>
        </authorList>
    </citation>
    <scope>NUCLEOTIDE SEQUENCE [LARGE SCALE GENOMIC DNA]</scope>
</reference>
<dbReference type="PANTHER" id="PTHR45887">
    <property type="entry name" value="TRANSLATION INITIATION FACTOR EIF-2B SUBUNIT EPSILON"/>
    <property type="match status" value="1"/>
</dbReference>
<name>A0A4C1XL04_EUMVA</name>
<proteinExistence type="predicted"/>
<dbReference type="OrthoDB" id="424572at2759"/>
<dbReference type="SUPFAM" id="SSF53448">
    <property type="entry name" value="Nucleotide-diphospho-sugar transferases"/>
    <property type="match status" value="1"/>
</dbReference>
<sequence>MELDKENVVQAVVLGDTFNNNFYPISGEKSLALFPMVGVPLIDFVLESLAQGGVGETILFCCQDVQNIKDHIKKCIDKKSSWSLTMEVHIKTSDSCLTMGDAMREIDASGVIKGPFILTGVNSISNIPYATLLEQHK</sequence>
<comment type="caution">
    <text evidence="1">The sequence shown here is derived from an EMBL/GenBank/DDBJ whole genome shotgun (WGS) entry which is preliminary data.</text>
</comment>
<dbReference type="AlphaFoldDB" id="A0A4C1XL04"/>
<dbReference type="InterPro" id="IPR029044">
    <property type="entry name" value="Nucleotide-diphossugar_trans"/>
</dbReference>
<dbReference type="PANTHER" id="PTHR45887:SF1">
    <property type="entry name" value="TRANSLATION INITIATION FACTOR EIF-2B SUBUNIT EPSILON"/>
    <property type="match status" value="1"/>
</dbReference>
<dbReference type="Gene3D" id="3.90.550.10">
    <property type="entry name" value="Spore Coat Polysaccharide Biosynthesis Protein SpsA, Chain A"/>
    <property type="match status" value="1"/>
</dbReference>
<dbReference type="GO" id="GO:0031369">
    <property type="term" value="F:translation initiation factor binding"/>
    <property type="evidence" value="ECO:0007669"/>
    <property type="project" value="TreeGrafter"/>
</dbReference>
<dbReference type="InterPro" id="IPR051956">
    <property type="entry name" value="eIF2B_epsilon"/>
</dbReference>
<keyword evidence="1" id="KW-0648">Protein biosynthesis</keyword>
<keyword evidence="1" id="KW-0396">Initiation factor</keyword>
<dbReference type="GO" id="GO:0005851">
    <property type="term" value="C:eukaryotic translation initiation factor 2B complex"/>
    <property type="evidence" value="ECO:0007669"/>
    <property type="project" value="TreeGrafter"/>
</dbReference>
<evidence type="ECO:0000313" key="2">
    <source>
        <dbReference type="Proteomes" id="UP000299102"/>
    </source>
</evidence>
<keyword evidence="2" id="KW-1185">Reference proteome</keyword>